<accession>A0A0B0HBT5</accession>
<dbReference type="InterPro" id="IPR000811">
    <property type="entry name" value="Glyco_trans_35"/>
</dbReference>
<dbReference type="PATRIC" id="fig|2340.3.peg.1955"/>
<dbReference type="CDD" id="cd04300">
    <property type="entry name" value="GT35_Glycogen_Phosphorylase"/>
    <property type="match status" value="1"/>
</dbReference>
<dbReference type="EMBL" id="JRAA01000002">
    <property type="protein sequence ID" value="KHF25334.1"/>
    <property type="molecule type" value="Genomic_DNA"/>
</dbReference>
<dbReference type="PIRSF" id="PIRSF000460">
    <property type="entry name" value="Pprylas_GlgP"/>
    <property type="match status" value="1"/>
</dbReference>
<comment type="cofactor">
    <cofactor evidence="2 10">
        <name>pyridoxal 5'-phosphate</name>
        <dbReference type="ChEBI" id="CHEBI:597326"/>
    </cofactor>
</comment>
<dbReference type="InterPro" id="IPR035090">
    <property type="entry name" value="Pyridoxal_P_attach_site"/>
</dbReference>
<evidence type="ECO:0000256" key="8">
    <source>
        <dbReference type="ARBA" id="ARBA00025174"/>
    </source>
</evidence>
<dbReference type="Proteomes" id="UP000030856">
    <property type="component" value="Unassembled WGS sequence"/>
</dbReference>
<dbReference type="FunFam" id="3.40.50.2000:FF:000002">
    <property type="entry name" value="Alpha-1,4 glucan phosphorylase"/>
    <property type="match status" value="1"/>
</dbReference>
<gene>
    <name evidence="11" type="primary">pygl</name>
    <name evidence="11" type="ORF">JV46_06570</name>
</gene>
<dbReference type="SUPFAM" id="SSF53756">
    <property type="entry name" value="UDP-Glycosyltransferase/glycogen phosphorylase"/>
    <property type="match status" value="1"/>
</dbReference>
<comment type="similarity">
    <text evidence="3 10">Belongs to the glycogen phosphorylase family.</text>
</comment>
<name>A0A0B0HBT5_SOVGS</name>
<dbReference type="GO" id="GO:0005737">
    <property type="term" value="C:cytoplasm"/>
    <property type="evidence" value="ECO:0007669"/>
    <property type="project" value="TreeGrafter"/>
</dbReference>
<proteinExistence type="inferred from homology"/>
<dbReference type="GO" id="GO:0005980">
    <property type="term" value="P:glycogen catabolic process"/>
    <property type="evidence" value="ECO:0007669"/>
    <property type="project" value="TreeGrafter"/>
</dbReference>
<evidence type="ECO:0000256" key="4">
    <source>
        <dbReference type="ARBA" id="ARBA00022676"/>
    </source>
</evidence>
<evidence type="ECO:0000313" key="11">
    <source>
        <dbReference type="EMBL" id="KHF25334.1"/>
    </source>
</evidence>
<dbReference type="STRING" id="2340.JV46_06570"/>
<keyword evidence="5 10" id="KW-0808">Transferase</keyword>
<reference evidence="11 12" key="1">
    <citation type="journal article" date="2014" name="BMC Genomics">
        <title>The genome of the intracellular bacterium of the coastal bivalve, Solemya velum: a blueprint for thriving in and out of symbiosis.</title>
        <authorList>
            <person name="Dmytrenko O."/>
            <person name="Russell S.L."/>
            <person name="Loo W.T."/>
            <person name="Fontanez K.M."/>
            <person name="Liao L."/>
            <person name="Roeselers G."/>
            <person name="Sharma R."/>
            <person name="Stewart F.J."/>
            <person name="Newton I.L."/>
            <person name="Woyke T."/>
            <person name="Wu D."/>
            <person name="Lang J.M."/>
            <person name="Eisen J.A."/>
            <person name="Cavanaugh C.M."/>
        </authorList>
    </citation>
    <scope>NUCLEOTIDE SEQUENCE [LARGE SCALE GENOMIC DNA]</scope>
    <source>
        <strain evidence="11 12">WH</strain>
    </source>
</reference>
<keyword evidence="4 10" id="KW-0328">Glycosyltransferase</keyword>
<dbReference type="GeneID" id="86991600"/>
<organism evidence="11 12">
    <name type="scientific">Solemya velum gill symbiont</name>
    <dbReference type="NCBI Taxonomy" id="2340"/>
    <lineage>
        <taxon>Bacteria</taxon>
        <taxon>Pseudomonadati</taxon>
        <taxon>Pseudomonadota</taxon>
        <taxon>Gammaproteobacteria</taxon>
        <taxon>sulfur-oxidizing symbionts</taxon>
    </lineage>
</organism>
<keyword evidence="12" id="KW-1185">Reference proteome</keyword>
<comment type="catalytic activity">
    <reaction evidence="1 10">
        <text>[(1-&gt;4)-alpha-D-glucosyl](n) + phosphate = [(1-&gt;4)-alpha-D-glucosyl](n-1) + alpha-D-glucose 1-phosphate</text>
        <dbReference type="Rhea" id="RHEA:41732"/>
        <dbReference type="Rhea" id="RHEA-COMP:9584"/>
        <dbReference type="Rhea" id="RHEA-COMP:9586"/>
        <dbReference type="ChEBI" id="CHEBI:15444"/>
        <dbReference type="ChEBI" id="CHEBI:43474"/>
        <dbReference type="ChEBI" id="CHEBI:58601"/>
        <dbReference type="EC" id="2.4.1.1"/>
    </reaction>
</comment>
<evidence type="ECO:0000313" key="12">
    <source>
        <dbReference type="Proteomes" id="UP000030856"/>
    </source>
</evidence>
<evidence type="ECO:0000256" key="10">
    <source>
        <dbReference type="RuleBase" id="RU000587"/>
    </source>
</evidence>
<dbReference type="PANTHER" id="PTHR11468:SF3">
    <property type="entry name" value="GLYCOGEN PHOSPHORYLASE, LIVER FORM"/>
    <property type="match status" value="1"/>
</dbReference>
<dbReference type="PANTHER" id="PTHR11468">
    <property type="entry name" value="GLYCOGEN PHOSPHORYLASE"/>
    <property type="match status" value="1"/>
</dbReference>
<comment type="caution">
    <text evidence="11">The sequence shown here is derived from an EMBL/GenBank/DDBJ whole genome shotgun (WGS) entry which is preliminary data.</text>
</comment>
<dbReference type="AlphaFoldDB" id="A0A0B0HBT5"/>
<dbReference type="PROSITE" id="PS00102">
    <property type="entry name" value="PHOSPHORYLASE"/>
    <property type="match status" value="1"/>
</dbReference>
<comment type="function">
    <text evidence="8">Phosphorylase is an important allosteric enzyme in carbohydrate metabolism. Enzymes from different sources differ in their regulatory mechanisms and in their natural substrates. However, all known phosphorylases share catalytic and structural properties.</text>
</comment>
<dbReference type="NCBIfam" id="TIGR02093">
    <property type="entry name" value="P_ylase"/>
    <property type="match status" value="1"/>
</dbReference>
<feature type="modified residue" description="N6-(pyridoxal phosphate)lysine" evidence="9">
    <location>
        <position position="680"/>
    </location>
</feature>
<evidence type="ECO:0000256" key="7">
    <source>
        <dbReference type="ARBA" id="ARBA00023277"/>
    </source>
</evidence>
<evidence type="ECO:0000256" key="6">
    <source>
        <dbReference type="ARBA" id="ARBA00022898"/>
    </source>
</evidence>
<dbReference type="Pfam" id="PF00343">
    <property type="entry name" value="Phosphorylase"/>
    <property type="match status" value="1"/>
</dbReference>
<dbReference type="GO" id="GO:0030170">
    <property type="term" value="F:pyridoxal phosphate binding"/>
    <property type="evidence" value="ECO:0007669"/>
    <property type="project" value="InterPro"/>
</dbReference>
<keyword evidence="7 10" id="KW-0119">Carbohydrate metabolism</keyword>
<evidence type="ECO:0000256" key="9">
    <source>
        <dbReference type="PIRSR" id="PIRSR000460-1"/>
    </source>
</evidence>
<evidence type="ECO:0000256" key="3">
    <source>
        <dbReference type="ARBA" id="ARBA00006047"/>
    </source>
</evidence>
<keyword evidence="6 9" id="KW-0663">Pyridoxal phosphate</keyword>
<dbReference type="Gene3D" id="3.40.50.2000">
    <property type="entry name" value="Glycogen Phosphorylase B"/>
    <property type="match status" value="2"/>
</dbReference>
<comment type="function">
    <text evidence="10">Allosteric enzyme that catalyzes the rate-limiting step in glycogen catabolism, the phosphorolytic cleavage of glycogen to produce glucose-1-phosphate, and plays a central role in maintaining cellular and organismal glucose homeostasis.</text>
</comment>
<protein>
    <recommendedName>
        <fullName evidence="10">Alpha-1,4 glucan phosphorylase</fullName>
        <ecNumber evidence="10">2.4.1.1</ecNumber>
    </recommendedName>
</protein>
<sequence length="838" mass="96185">MKYSNSNAEMLCSLRPEPLSNEPEKLQRDYLHYLNRHYGRFLGCDSYYIYSAMALVLRDRLTTNWHDTWVAYKDSSVKRACYMSLEYLIGRSLGNHILNADLGPALEKLLMNRAVSLEDIEEREPDAGLGNGGLGRLAACFIDSCATLQLPVVAYGLRYEYGMFRQKIENGRQIEEPDHWLRDGNPWEIERPEYTATIKFGGRTEEYYDADNIKKVHWVETQDVLAIPYDLPVSGYKNNTVNTLRLWKATATDEFNLDEFNAGSYTEAVSEKNNAEHITMVLYPNDVSENGKVLRLRQQYFLASATLQDVIRIWEKTGGEDYSKFPDQNVFQMNDTHPTIAVAELMRILIDEKGLEWDQAWDVTTKTMAYTNHTLLPEALEKWPVPMFEQLLPRLLEIIYQINARFLELISMKWPGDTDRQRRMSIIEEGGVKHVRMAYLAIVGSFSVNGVAALHSRLLAEGLFHDFYDLWPEKFNNKTNGVTPRRWIAYANPAMKQLVSEKIGENWISDLSEIERLKAFAPDTPENREFHQAWRDMKRQNKQRLANLVETNCGVIFNVDSLFDIQVKRIHEYKRQLLNVLHVIHLYNRIKAGDTEGWVNRCVLIGGKAAPGYQLAKQTIKLINNVAHMINDDPAVGERLKLVYYSNYGVTAMEAIAPGADLSEQVSTAGKEASGTGNMKFMMNGAITIGTYDGANIEILEAVGEENFFLFGLRAEEVEEQRHHYNPQSFIDTDEDLKAVMNLLESGYFNLQEPGIFNDIINSLKSPHDPWMTLADFRSYIDAQHAVEQAWRDQEEWTKMSILNTASSGFFSTDRTMLQYNEDIWKLKQIPVHSPVDV</sequence>
<evidence type="ECO:0000256" key="2">
    <source>
        <dbReference type="ARBA" id="ARBA00001933"/>
    </source>
</evidence>
<dbReference type="eggNOG" id="COG0058">
    <property type="taxonomic scope" value="Bacteria"/>
</dbReference>
<dbReference type="EC" id="2.4.1.1" evidence="10"/>
<evidence type="ECO:0000256" key="1">
    <source>
        <dbReference type="ARBA" id="ARBA00001275"/>
    </source>
</evidence>
<dbReference type="RefSeq" id="WP_052132243.1">
    <property type="nucleotide sequence ID" value="NZ_JRAA01000002.1"/>
</dbReference>
<evidence type="ECO:0000256" key="5">
    <source>
        <dbReference type="ARBA" id="ARBA00022679"/>
    </source>
</evidence>
<dbReference type="GO" id="GO:0008184">
    <property type="term" value="F:glycogen phosphorylase activity"/>
    <property type="evidence" value="ECO:0007669"/>
    <property type="project" value="InterPro"/>
</dbReference>
<dbReference type="InterPro" id="IPR011833">
    <property type="entry name" value="Glycg_phsphrylas"/>
</dbReference>